<evidence type="ECO:0000259" key="11">
    <source>
        <dbReference type="PROSITE" id="PS50111"/>
    </source>
</evidence>
<evidence type="ECO:0000256" key="3">
    <source>
        <dbReference type="ARBA" id="ARBA00022692"/>
    </source>
</evidence>
<keyword evidence="6 8" id="KW-0807">Transducer</keyword>
<dbReference type="InterPro" id="IPR033480">
    <property type="entry name" value="sCache_2"/>
</dbReference>
<feature type="domain" description="HAMP" evidence="12">
    <location>
        <begin position="229"/>
        <end position="281"/>
    </location>
</feature>
<evidence type="ECO:0000256" key="6">
    <source>
        <dbReference type="ARBA" id="ARBA00023224"/>
    </source>
</evidence>
<dbReference type="SMART" id="SM01049">
    <property type="entry name" value="Cache_2"/>
    <property type="match status" value="1"/>
</dbReference>
<dbReference type="Gene3D" id="3.30.450.20">
    <property type="entry name" value="PAS domain"/>
    <property type="match status" value="1"/>
</dbReference>
<evidence type="ECO:0000313" key="13">
    <source>
        <dbReference type="EMBL" id="AFS79584.1"/>
    </source>
</evidence>
<dbReference type="GO" id="GO:0007165">
    <property type="term" value="P:signal transduction"/>
    <property type="evidence" value="ECO:0007669"/>
    <property type="project" value="UniProtKB-KW"/>
</dbReference>
<evidence type="ECO:0000256" key="8">
    <source>
        <dbReference type="PROSITE-ProRule" id="PRU00284"/>
    </source>
</evidence>
<dbReference type="Proteomes" id="UP000006094">
    <property type="component" value="Chromosome"/>
</dbReference>
<dbReference type="RefSeq" id="WP_014968718.1">
    <property type="nucleotide sequence ID" value="NC_018664.1"/>
</dbReference>
<comment type="subcellular location">
    <subcellularLocation>
        <location evidence="1">Cell membrane</location>
        <topology evidence="1">Multi-pass membrane protein</topology>
    </subcellularLocation>
</comment>
<dbReference type="InterPro" id="IPR003660">
    <property type="entry name" value="HAMP_dom"/>
</dbReference>
<organism evidence="13 14">
    <name type="scientific">Gottschalkia acidurici (strain ATCC 7906 / DSM 604 / BCRC 14475 / CIP 104303 / KCTC 5404 / NCIMB 10678 / 9a)</name>
    <name type="common">Clostridium acidurici</name>
    <dbReference type="NCBI Taxonomy" id="1128398"/>
    <lineage>
        <taxon>Bacteria</taxon>
        <taxon>Bacillati</taxon>
        <taxon>Bacillota</taxon>
        <taxon>Tissierellia</taxon>
        <taxon>Tissierellales</taxon>
        <taxon>Gottschalkiaceae</taxon>
        <taxon>Gottschalkia</taxon>
    </lineage>
</organism>
<dbReference type="CDD" id="cd06225">
    <property type="entry name" value="HAMP"/>
    <property type="match status" value="1"/>
</dbReference>
<evidence type="ECO:0000313" key="14">
    <source>
        <dbReference type="Proteomes" id="UP000006094"/>
    </source>
</evidence>
<keyword evidence="2" id="KW-1003">Cell membrane</keyword>
<dbReference type="SMART" id="SM00283">
    <property type="entry name" value="MA"/>
    <property type="match status" value="1"/>
</dbReference>
<dbReference type="STRING" id="1128398.Curi_c25890"/>
<evidence type="ECO:0000256" key="9">
    <source>
        <dbReference type="SAM" id="Coils"/>
    </source>
</evidence>
<dbReference type="PANTHER" id="PTHR32089">
    <property type="entry name" value="METHYL-ACCEPTING CHEMOTAXIS PROTEIN MCPB"/>
    <property type="match status" value="1"/>
</dbReference>
<dbReference type="HOGENOM" id="CLU_000445_107_19_9"/>
<accession>K0B270</accession>
<dbReference type="Gene3D" id="1.10.287.950">
    <property type="entry name" value="Methyl-accepting chemotaxis protein"/>
    <property type="match status" value="1"/>
</dbReference>
<dbReference type="Pfam" id="PF00015">
    <property type="entry name" value="MCPsignal"/>
    <property type="match status" value="1"/>
</dbReference>
<keyword evidence="14" id="KW-1185">Reference proteome</keyword>
<dbReference type="eggNOG" id="COG0840">
    <property type="taxonomic scope" value="Bacteria"/>
</dbReference>
<evidence type="ECO:0000256" key="4">
    <source>
        <dbReference type="ARBA" id="ARBA00022989"/>
    </source>
</evidence>
<dbReference type="GO" id="GO:0005886">
    <property type="term" value="C:plasma membrane"/>
    <property type="evidence" value="ECO:0007669"/>
    <property type="project" value="UniProtKB-SubCell"/>
</dbReference>
<keyword evidence="9" id="KW-0175">Coiled coil</keyword>
<dbReference type="PANTHER" id="PTHR32089:SF112">
    <property type="entry name" value="LYSOZYME-LIKE PROTEIN-RELATED"/>
    <property type="match status" value="1"/>
</dbReference>
<evidence type="ECO:0000256" key="7">
    <source>
        <dbReference type="ARBA" id="ARBA00029447"/>
    </source>
</evidence>
<feature type="transmembrane region" description="Helical" evidence="10">
    <location>
        <begin position="12"/>
        <end position="38"/>
    </location>
</feature>
<feature type="coiled-coil region" evidence="9">
    <location>
        <begin position="364"/>
        <end position="391"/>
    </location>
</feature>
<gene>
    <name evidence="13" type="primary">mcp13</name>
    <name evidence="13" type="ordered locus">Curi_c25890</name>
</gene>
<dbReference type="SMART" id="SM00304">
    <property type="entry name" value="HAMP"/>
    <property type="match status" value="2"/>
</dbReference>
<evidence type="ECO:0000256" key="1">
    <source>
        <dbReference type="ARBA" id="ARBA00004651"/>
    </source>
</evidence>
<dbReference type="InterPro" id="IPR004089">
    <property type="entry name" value="MCPsignal_dom"/>
</dbReference>
<keyword evidence="5 10" id="KW-0472">Membrane</keyword>
<feature type="transmembrane region" description="Helical" evidence="10">
    <location>
        <begin position="208"/>
        <end position="229"/>
    </location>
</feature>
<dbReference type="PROSITE" id="PS50885">
    <property type="entry name" value="HAMP"/>
    <property type="match status" value="1"/>
</dbReference>
<keyword evidence="4 10" id="KW-1133">Transmembrane helix</keyword>
<dbReference type="SUPFAM" id="SSF58104">
    <property type="entry name" value="Methyl-accepting chemotaxis protein (MCP) signaling domain"/>
    <property type="match status" value="1"/>
</dbReference>
<dbReference type="AlphaFoldDB" id="K0B270"/>
<name>K0B270_GOTA9</name>
<evidence type="ECO:0000259" key="12">
    <source>
        <dbReference type="PROSITE" id="PS50885"/>
    </source>
</evidence>
<keyword evidence="3 10" id="KW-0812">Transmembrane</keyword>
<proteinExistence type="inferred from homology"/>
<evidence type="ECO:0000256" key="5">
    <source>
        <dbReference type="ARBA" id="ARBA00023136"/>
    </source>
</evidence>
<dbReference type="Pfam" id="PF00672">
    <property type="entry name" value="HAMP"/>
    <property type="match status" value="1"/>
</dbReference>
<dbReference type="Pfam" id="PF17200">
    <property type="entry name" value="sCache_2"/>
    <property type="match status" value="1"/>
</dbReference>
<dbReference type="EMBL" id="CP003326">
    <property type="protein sequence ID" value="AFS79584.1"/>
    <property type="molecule type" value="Genomic_DNA"/>
</dbReference>
<comment type="similarity">
    <text evidence="7">Belongs to the methyl-accepting chemotaxis (MCP) protein family.</text>
</comment>
<dbReference type="OrthoDB" id="1705747at2"/>
<dbReference type="PATRIC" id="fig|1128398.3.peg.2665"/>
<dbReference type="KEGG" id="cad:Curi_c25890"/>
<feature type="domain" description="Methyl-accepting transducer" evidence="11">
    <location>
        <begin position="300"/>
        <end position="557"/>
    </location>
</feature>
<evidence type="ECO:0000256" key="10">
    <source>
        <dbReference type="SAM" id="Phobius"/>
    </source>
</evidence>
<reference evidence="13 14" key="1">
    <citation type="journal article" date="2012" name="PLoS ONE">
        <title>The purine-utilizing bacterium Clostridium acidurici 9a: a genome-guided metabolic reconsideration.</title>
        <authorList>
            <person name="Hartwich K."/>
            <person name="Poehlein A."/>
            <person name="Daniel R."/>
        </authorList>
    </citation>
    <scope>NUCLEOTIDE SEQUENCE [LARGE SCALE GENOMIC DNA]</scope>
    <source>
        <strain evidence="14">ATCC 7906 / DSM 604 / BCRC 14475 / CIP 104303 / KCTC 5404 / NCIMB 10678 / 9a</strain>
    </source>
</reference>
<protein>
    <submittedName>
        <fullName evidence="13">Methyl-accepting chemotaxis protein Mcp</fullName>
    </submittedName>
</protein>
<evidence type="ECO:0000256" key="2">
    <source>
        <dbReference type="ARBA" id="ARBA00022475"/>
    </source>
</evidence>
<sequence>MKKEKSTLRKSLYSSFAIITLIITLSMFVIGTISYSFAKKELTELGIKALHNKVNIGIETMTSLENQVKKGKYTREEAQEIFRQIMLNPKGSDGKTREVKPNIDMEEIKAYMYAIDSTGLEVMHPLKEGENIIDFKDTQGKYVAKSLIEEGNNRKNDGIVYYMWQNPGEDTQKPKVNAVKYFEPWDWYVNVGCYEEDFYIGAKNLLKLIVTLAIVFSGIVSIFLIYVIGRKILPLEGIINCMESISNGDLTVRSTYDRKDEIGYVSDVFNNMTDDTDKVIGKIKDTLINLNRSSEELSDSSNELSSSSDNIESVVGEIAHGAGEQAHQLTEILSLAENLSKNLDEIGIRFEDISKSNEGVRTSADVSEKNLKELLASVEDIEKSFNDVTEKINLFNENMKDINFVTDTIENIANQTNLLALNASIEAARAGEHGKGFAVVADEIRNLAQGSLDSSKEIIDITTNMTKEFSGVSNTTNITTSKLKSQVTSIEDSISSFKEILIEINKIAPLISSVYEEINSSMDKKEKLLEQVEAITNISQELSASTEEVAATVEEQNKIIYGLTNMSNDLNNMSENLREDIDKFRTTDL</sequence>
<dbReference type="PROSITE" id="PS50111">
    <property type="entry name" value="CHEMOTAXIS_TRANSDUC_2"/>
    <property type="match status" value="1"/>
</dbReference>